<dbReference type="InterPro" id="IPR052700">
    <property type="entry name" value="Carb_kinase_PfkB-like"/>
</dbReference>
<dbReference type="AlphaFoldDB" id="A0A1I5HVK0"/>
<comment type="similarity">
    <text evidence="1">Belongs to the carbohydrate kinase PfkB family.</text>
</comment>
<dbReference type="InterPro" id="IPR011611">
    <property type="entry name" value="PfkB_dom"/>
</dbReference>
<evidence type="ECO:0000313" key="5">
    <source>
        <dbReference type="EMBL" id="SFO52358.1"/>
    </source>
</evidence>
<dbReference type="RefSeq" id="WP_218163037.1">
    <property type="nucleotide sequence ID" value="NZ_FOUY01000077.1"/>
</dbReference>
<dbReference type="CDD" id="cd01166">
    <property type="entry name" value="KdgK"/>
    <property type="match status" value="1"/>
</dbReference>
<gene>
    <name evidence="5" type="ORF">SAMN05216207_10775</name>
</gene>
<name>A0A1I5HVK0_PSUAM</name>
<organism evidence="5 6">
    <name type="scientific">Pseudonocardia ammonioxydans</name>
    <dbReference type="NCBI Taxonomy" id="260086"/>
    <lineage>
        <taxon>Bacteria</taxon>
        <taxon>Bacillati</taxon>
        <taxon>Actinomycetota</taxon>
        <taxon>Actinomycetes</taxon>
        <taxon>Pseudonocardiales</taxon>
        <taxon>Pseudonocardiaceae</taxon>
        <taxon>Pseudonocardia</taxon>
    </lineage>
</organism>
<dbReference type="PANTHER" id="PTHR43320">
    <property type="entry name" value="SUGAR KINASE"/>
    <property type="match status" value="1"/>
</dbReference>
<sequence length="339" mass="34332">METAGRTGRVVCFGEALALVADPGALDDPAAPARAAGAEVNVALDLAAAGVPVSWIGRVGDDPHGLLITRTLAAAGVDTGGIEVDPAHPTGRYAKSLESGVDGLRTRMHYRRAGSAASTAGAELAQRPAVRERLAAASWLHVGGITAAVCPAALRALAAGTGSVGVGARRPRPYRVSFDVNWREQMWPDGDPAVVADLAGRADVVLTGADEADRVFGTADPAGLREHLPGPELVVIKDGAERAVAVHRDGTVTTRPALAVDVVEPVGAGDAFAAGLLTGLVRGEDVGRCLRRGHLGAAAVLVVDGDSAPPLPARLLDLGVEAWAGLRIGPGGIVEGVPA</sequence>
<dbReference type="SUPFAM" id="SSF53613">
    <property type="entry name" value="Ribokinase-like"/>
    <property type="match status" value="1"/>
</dbReference>
<evidence type="ECO:0000313" key="6">
    <source>
        <dbReference type="Proteomes" id="UP000199614"/>
    </source>
</evidence>
<proteinExistence type="inferred from homology"/>
<dbReference type="GO" id="GO:0016301">
    <property type="term" value="F:kinase activity"/>
    <property type="evidence" value="ECO:0007669"/>
    <property type="project" value="UniProtKB-KW"/>
</dbReference>
<reference evidence="5 6" key="1">
    <citation type="submission" date="2016-10" db="EMBL/GenBank/DDBJ databases">
        <authorList>
            <person name="de Groot N.N."/>
        </authorList>
    </citation>
    <scope>NUCLEOTIDE SEQUENCE [LARGE SCALE GENOMIC DNA]</scope>
    <source>
        <strain evidence="5 6">CGMCC 4.1877</strain>
    </source>
</reference>
<evidence type="ECO:0000256" key="3">
    <source>
        <dbReference type="ARBA" id="ARBA00022777"/>
    </source>
</evidence>
<keyword evidence="3 5" id="KW-0418">Kinase</keyword>
<protein>
    <submittedName>
        <fullName evidence="5">2-dehydro-3-deoxygluconokinase</fullName>
    </submittedName>
</protein>
<evidence type="ECO:0000256" key="2">
    <source>
        <dbReference type="ARBA" id="ARBA00022679"/>
    </source>
</evidence>
<dbReference type="Proteomes" id="UP000199614">
    <property type="component" value="Unassembled WGS sequence"/>
</dbReference>
<accession>A0A1I5HVK0</accession>
<evidence type="ECO:0000259" key="4">
    <source>
        <dbReference type="Pfam" id="PF00294"/>
    </source>
</evidence>
<dbReference type="STRING" id="260086.SAMN05216207_10775"/>
<evidence type="ECO:0000256" key="1">
    <source>
        <dbReference type="ARBA" id="ARBA00010688"/>
    </source>
</evidence>
<dbReference type="PANTHER" id="PTHR43320:SF2">
    <property type="entry name" value="2-DEHYDRO-3-DEOXYGLUCONOKINASE_2-DEHYDRO-3-DEOXYGALACTONOKINASE"/>
    <property type="match status" value="1"/>
</dbReference>
<dbReference type="Pfam" id="PF00294">
    <property type="entry name" value="PfkB"/>
    <property type="match status" value="1"/>
</dbReference>
<keyword evidence="2" id="KW-0808">Transferase</keyword>
<feature type="domain" description="Carbohydrate kinase PfkB" evidence="4">
    <location>
        <begin position="31"/>
        <end position="312"/>
    </location>
</feature>
<dbReference type="Gene3D" id="3.40.1190.20">
    <property type="match status" value="1"/>
</dbReference>
<dbReference type="EMBL" id="FOUY01000077">
    <property type="protein sequence ID" value="SFO52358.1"/>
    <property type="molecule type" value="Genomic_DNA"/>
</dbReference>
<dbReference type="InterPro" id="IPR029056">
    <property type="entry name" value="Ribokinase-like"/>
</dbReference>
<keyword evidence="6" id="KW-1185">Reference proteome</keyword>